<accession>A0A3G4ZVD2</accession>
<organism evidence="1">
    <name type="scientific">Edafosvirus sp</name>
    <dbReference type="NCBI Taxonomy" id="2487765"/>
    <lineage>
        <taxon>Viruses</taxon>
        <taxon>Varidnaviria</taxon>
        <taxon>Bamfordvirae</taxon>
        <taxon>Nucleocytoviricota</taxon>
        <taxon>Megaviricetes</taxon>
        <taxon>Imitervirales</taxon>
        <taxon>Mimiviridae</taxon>
        <taxon>Klosneuvirinae</taxon>
    </lineage>
</organism>
<name>A0A3G4ZVD2_9VIRU</name>
<gene>
    <name evidence="1" type="ORF">Edafosvirus39_8</name>
</gene>
<proteinExistence type="predicted"/>
<feature type="non-terminal residue" evidence="1">
    <location>
        <position position="54"/>
    </location>
</feature>
<reference evidence="1" key="1">
    <citation type="submission" date="2018-10" db="EMBL/GenBank/DDBJ databases">
        <title>Hidden diversity of soil giant viruses.</title>
        <authorList>
            <person name="Schulz F."/>
            <person name="Alteio L."/>
            <person name="Goudeau D."/>
            <person name="Ryan E.M."/>
            <person name="Malmstrom R.R."/>
            <person name="Blanchard J."/>
            <person name="Woyke T."/>
        </authorList>
    </citation>
    <scope>NUCLEOTIDE SEQUENCE</scope>
    <source>
        <strain evidence="1">EDV1</strain>
    </source>
</reference>
<dbReference type="EMBL" id="MK072104">
    <property type="protein sequence ID" value="AYV78855.1"/>
    <property type="molecule type" value="Genomic_DNA"/>
</dbReference>
<evidence type="ECO:0000313" key="1">
    <source>
        <dbReference type="EMBL" id="AYV78855.1"/>
    </source>
</evidence>
<protein>
    <submittedName>
        <fullName evidence="1">Uncharacterized protein</fullName>
    </submittedName>
</protein>
<sequence length="54" mass="6163">MVCTIKFYKSKNIAEAKIFEDELIEQIDVPPIETINIPSIGTLFIETKEIPPIE</sequence>